<evidence type="ECO:0000256" key="7">
    <source>
        <dbReference type="ARBA" id="ARBA00022840"/>
    </source>
</evidence>
<reference evidence="13" key="1">
    <citation type="submission" date="2020-03" db="EMBL/GenBank/DDBJ databases">
        <authorList>
            <person name="Zhang R."/>
        </authorList>
    </citation>
    <scope>NUCLEOTIDE SEQUENCE</scope>
</reference>
<keyword evidence="5" id="KW-0547">Nucleotide-binding</keyword>
<evidence type="ECO:0000259" key="12">
    <source>
        <dbReference type="PROSITE" id="PS50011"/>
    </source>
</evidence>
<dbReference type="Gene3D" id="1.10.510.10">
    <property type="entry name" value="Transferase(Phosphotransferase) domain 1"/>
    <property type="match status" value="1"/>
</dbReference>
<proteinExistence type="predicted"/>
<name>A0A6M2F718_9ROSI</name>
<dbReference type="PROSITE" id="PS00108">
    <property type="entry name" value="PROTEIN_KINASE_ST"/>
    <property type="match status" value="1"/>
</dbReference>
<dbReference type="EMBL" id="GILB01012025">
    <property type="protein sequence ID" value="NUU92358.1"/>
    <property type="molecule type" value="Transcribed_RNA"/>
</dbReference>
<evidence type="ECO:0000256" key="4">
    <source>
        <dbReference type="ARBA" id="ARBA00022729"/>
    </source>
</evidence>
<evidence type="ECO:0000256" key="8">
    <source>
        <dbReference type="ARBA" id="ARBA00023157"/>
    </source>
</evidence>
<dbReference type="Pfam" id="PF07714">
    <property type="entry name" value="PK_Tyr_Ser-Thr"/>
    <property type="match status" value="1"/>
</dbReference>
<evidence type="ECO:0000256" key="6">
    <source>
        <dbReference type="ARBA" id="ARBA00022777"/>
    </source>
</evidence>
<dbReference type="PIRSF" id="PIRSF000654">
    <property type="entry name" value="Integrin-linked_kinase"/>
    <property type="match status" value="1"/>
</dbReference>
<evidence type="ECO:0000256" key="5">
    <source>
        <dbReference type="ARBA" id="ARBA00022741"/>
    </source>
</evidence>
<dbReference type="GO" id="GO:0004674">
    <property type="term" value="F:protein serine/threonine kinase activity"/>
    <property type="evidence" value="ECO:0007669"/>
    <property type="project" value="UniProtKB-KW"/>
</dbReference>
<evidence type="ECO:0000256" key="9">
    <source>
        <dbReference type="ARBA" id="ARBA00023180"/>
    </source>
</evidence>
<dbReference type="GO" id="GO:0005886">
    <property type="term" value="C:plasma membrane"/>
    <property type="evidence" value="ECO:0007669"/>
    <property type="project" value="TreeGrafter"/>
</dbReference>
<evidence type="ECO:0000256" key="3">
    <source>
        <dbReference type="ARBA" id="ARBA00022679"/>
    </source>
</evidence>
<dbReference type="GO" id="GO:0005524">
    <property type="term" value="F:ATP binding"/>
    <property type="evidence" value="ECO:0007669"/>
    <property type="project" value="UniProtKB-KW"/>
</dbReference>
<evidence type="ECO:0000313" key="13">
    <source>
        <dbReference type="EMBL" id="NUU92358.1"/>
    </source>
</evidence>
<dbReference type="InterPro" id="IPR011009">
    <property type="entry name" value="Kinase-like_dom_sf"/>
</dbReference>
<comment type="catalytic activity">
    <reaction evidence="10">
        <text>L-threonyl-[protein] + ATP = O-phospho-L-threonyl-[protein] + ADP + H(+)</text>
        <dbReference type="Rhea" id="RHEA:46608"/>
        <dbReference type="Rhea" id="RHEA-COMP:11060"/>
        <dbReference type="Rhea" id="RHEA-COMP:11605"/>
        <dbReference type="ChEBI" id="CHEBI:15378"/>
        <dbReference type="ChEBI" id="CHEBI:30013"/>
        <dbReference type="ChEBI" id="CHEBI:30616"/>
        <dbReference type="ChEBI" id="CHEBI:61977"/>
        <dbReference type="ChEBI" id="CHEBI:456216"/>
        <dbReference type="EC" id="2.7.11.1"/>
    </reaction>
</comment>
<evidence type="ECO:0000256" key="10">
    <source>
        <dbReference type="ARBA" id="ARBA00047899"/>
    </source>
</evidence>
<evidence type="ECO:0000256" key="2">
    <source>
        <dbReference type="ARBA" id="ARBA00022527"/>
    </source>
</evidence>
<sequence>MNGTLQGRLADGQEIAVKRLSRASGQGLEEFMNEVVVISKLQHRNLVRLLGCCVEGEEKMLVYEYMPNKSLDAFLFDPLRKQLLDWNKRFDIVDGICRGLLYLHRDSRLKIIHRDLKASNILLDGNLNPKISDFGMARIFGGNEDQANTRRVVGTYGCMSPEYAIQGRFSEKSDVFSFGVLLLEIASGRKNTSFYDSEQVSSLTGFAWKSWNEGNIGAIVDPVISNPSFEVEVFRCIHIGLLCVQELARDRPTISTVISMLNSEIVDLPAPKQSAFAERLGYLDKESSEQNKQRCSINNVSITALEAR</sequence>
<protein>
    <recommendedName>
        <fullName evidence="1">non-specific serine/threonine protein kinase</fullName>
        <ecNumber evidence="1">2.7.11.1</ecNumber>
    </recommendedName>
</protein>
<keyword evidence="7" id="KW-0067">ATP-binding</keyword>
<dbReference type="SUPFAM" id="SSF56112">
    <property type="entry name" value="Protein kinase-like (PK-like)"/>
    <property type="match status" value="1"/>
</dbReference>
<keyword evidence="2" id="KW-0723">Serine/threonine-protein kinase</keyword>
<keyword evidence="3" id="KW-0808">Transferase</keyword>
<dbReference type="InterPro" id="IPR008271">
    <property type="entry name" value="Ser/Thr_kinase_AS"/>
</dbReference>
<keyword evidence="4" id="KW-0732">Signal</keyword>
<dbReference type="FunFam" id="3.30.200.20:FF:000924">
    <property type="entry name" value="Uncharacterized protein"/>
    <property type="match status" value="1"/>
</dbReference>
<keyword evidence="6" id="KW-0418">Kinase</keyword>
<dbReference type="AlphaFoldDB" id="A0A6M2F718"/>
<keyword evidence="8" id="KW-1015">Disulfide bond</keyword>
<dbReference type="InterPro" id="IPR021820">
    <property type="entry name" value="S-locus_recpt_kinase_C"/>
</dbReference>
<dbReference type="PANTHER" id="PTHR27002">
    <property type="entry name" value="RECEPTOR-LIKE SERINE/THREONINE-PROTEIN KINASE SD1-8"/>
    <property type="match status" value="1"/>
</dbReference>
<dbReference type="FunFam" id="1.10.510.10:FF:000060">
    <property type="entry name" value="G-type lectin S-receptor-like serine/threonine-protein kinase"/>
    <property type="match status" value="1"/>
</dbReference>
<organism evidence="13">
    <name type="scientific">Populus davidiana</name>
    <dbReference type="NCBI Taxonomy" id="266767"/>
    <lineage>
        <taxon>Eukaryota</taxon>
        <taxon>Viridiplantae</taxon>
        <taxon>Streptophyta</taxon>
        <taxon>Embryophyta</taxon>
        <taxon>Tracheophyta</taxon>
        <taxon>Spermatophyta</taxon>
        <taxon>Magnoliopsida</taxon>
        <taxon>eudicotyledons</taxon>
        <taxon>Gunneridae</taxon>
        <taxon>Pentapetalae</taxon>
        <taxon>rosids</taxon>
        <taxon>fabids</taxon>
        <taxon>Malpighiales</taxon>
        <taxon>Salicaceae</taxon>
        <taxon>Saliceae</taxon>
        <taxon>Populus</taxon>
    </lineage>
</organism>
<dbReference type="InterPro" id="IPR001245">
    <property type="entry name" value="Ser-Thr/Tyr_kinase_cat_dom"/>
</dbReference>
<dbReference type="SMART" id="SM00220">
    <property type="entry name" value="S_TKc"/>
    <property type="match status" value="1"/>
</dbReference>
<evidence type="ECO:0000256" key="1">
    <source>
        <dbReference type="ARBA" id="ARBA00012513"/>
    </source>
</evidence>
<feature type="domain" description="Protein kinase" evidence="12">
    <location>
        <begin position="1"/>
        <end position="266"/>
    </location>
</feature>
<dbReference type="InterPro" id="IPR000719">
    <property type="entry name" value="Prot_kinase_dom"/>
</dbReference>
<comment type="catalytic activity">
    <reaction evidence="11">
        <text>L-seryl-[protein] + ATP = O-phospho-L-seryl-[protein] + ADP + H(+)</text>
        <dbReference type="Rhea" id="RHEA:17989"/>
        <dbReference type="Rhea" id="RHEA-COMP:9863"/>
        <dbReference type="Rhea" id="RHEA-COMP:11604"/>
        <dbReference type="ChEBI" id="CHEBI:15378"/>
        <dbReference type="ChEBI" id="CHEBI:29999"/>
        <dbReference type="ChEBI" id="CHEBI:30616"/>
        <dbReference type="ChEBI" id="CHEBI:83421"/>
        <dbReference type="ChEBI" id="CHEBI:456216"/>
        <dbReference type="EC" id="2.7.11.1"/>
    </reaction>
</comment>
<dbReference type="PANTHER" id="PTHR27002:SF1082">
    <property type="entry name" value="OS06G0693000 PROTEIN"/>
    <property type="match status" value="1"/>
</dbReference>
<keyword evidence="9" id="KW-0325">Glycoprotein</keyword>
<accession>A0A6M2F718</accession>
<dbReference type="EC" id="2.7.11.1" evidence="1"/>
<dbReference type="PROSITE" id="PS50011">
    <property type="entry name" value="PROTEIN_KINASE_DOM"/>
    <property type="match status" value="1"/>
</dbReference>
<evidence type="ECO:0000256" key="11">
    <source>
        <dbReference type="ARBA" id="ARBA00048679"/>
    </source>
</evidence>
<dbReference type="Pfam" id="PF11883">
    <property type="entry name" value="DUF3403"/>
    <property type="match status" value="1"/>
</dbReference>
<dbReference type="Gene3D" id="3.30.200.20">
    <property type="entry name" value="Phosphorylase Kinase, domain 1"/>
    <property type="match status" value="1"/>
</dbReference>